<evidence type="ECO:0000256" key="2">
    <source>
        <dbReference type="ARBA" id="ARBA00011475"/>
    </source>
</evidence>
<accession>A0A5K7Z1I2</accession>
<dbReference type="SUPFAM" id="SSF56266">
    <property type="entry name" value="DmpA/ArgJ-like"/>
    <property type="match status" value="1"/>
</dbReference>
<dbReference type="FunFam" id="3.60.70.12:FF:000001">
    <property type="entry name" value="Arginine biosynthesis bifunctional protein ArgJ, chloroplastic"/>
    <property type="match status" value="1"/>
</dbReference>
<evidence type="ECO:0000313" key="10">
    <source>
        <dbReference type="Proteomes" id="UP000427769"/>
    </source>
</evidence>
<evidence type="ECO:0000256" key="5">
    <source>
        <dbReference type="ARBA" id="ARBA00022679"/>
    </source>
</evidence>
<dbReference type="NCBIfam" id="TIGR00120">
    <property type="entry name" value="ArgJ"/>
    <property type="match status" value="1"/>
</dbReference>
<dbReference type="OrthoDB" id="9804242at2"/>
<gene>
    <name evidence="8 9" type="primary">argJ</name>
    <name evidence="9" type="ORF">DSCW_15160</name>
</gene>
<dbReference type="Gene3D" id="3.60.70.12">
    <property type="entry name" value="L-amino peptidase D-ALA esterase/amidase"/>
    <property type="match status" value="1"/>
</dbReference>
<dbReference type="AlphaFoldDB" id="A0A5K7Z1I2"/>
<dbReference type="GO" id="GO:0006526">
    <property type="term" value="P:L-arginine biosynthetic process"/>
    <property type="evidence" value="ECO:0007669"/>
    <property type="project" value="UniProtKB-UniRule"/>
</dbReference>
<dbReference type="GO" id="GO:0004042">
    <property type="term" value="F:L-glutamate N-acetyltransferase activity"/>
    <property type="evidence" value="ECO:0007669"/>
    <property type="project" value="UniProtKB-UniRule"/>
</dbReference>
<organism evidence="9 10">
    <name type="scientific">Desulfosarcina widdelii</name>
    <dbReference type="NCBI Taxonomy" id="947919"/>
    <lineage>
        <taxon>Bacteria</taxon>
        <taxon>Pseudomonadati</taxon>
        <taxon>Thermodesulfobacteriota</taxon>
        <taxon>Desulfobacteria</taxon>
        <taxon>Desulfobacterales</taxon>
        <taxon>Desulfosarcinaceae</taxon>
        <taxon>Desulfosarcina</taxon>
    </lineage>
</organism>
<keyword evidence="7 8" id="KW-0012">Acyltransferase</keyword>
<dbReference type="HAMAP" id="MF_01106">
    <property type="entry name" value="ArgJ"/>
    <property type="match status" value="1"/>
</dbReference>
<feature type="chain" id="PRO_5024517831" description="Arginine biosynthesis bifunctional protein ArgJ alpha chain" evidence="8">
    <location>
        <begin position="1"/>
        <end position="181"/>
    </location>
</feature>
<name>A0A5K7Z1I2_9BACT</name>
<proteinExistence type="inferred from homology"/>
<feature type="site" description="Involved in the stabilization of negative charge on the oxyanion by the formation of the oxyanion hole" evidence="8">
    <location>
        <position position="109"/>
    </location>
</feature>
<feature type="binding site" evidence="8">
    <location>
        <position position="171"/>
    </location>
    <ligand>
        <name>substrate</name>
    </ligand>
</feature>
<comment type="pathway">
    <text evidence="8">Amino-acid biosynthesis; L-arginine biosynthesis; L-ornithine and N-acetyl-L-glutamate from L-glutamate and N(2)-acetyl-L-ornithine (cyclic): step 1/1.</text>
</comment>
<keyword evidence="8" id="KW-0963">Cytoplasm</keyword>
<dbReference type="CDD" id="cd02152">
    <property type="entry name" value="OAT"/>
    <property type="match status" value="1"/>
</dbReference>
<dbReference type="EC" id="2.3.1.35" evidence="8"/>
<feature type="binding site" evidence="8">
    <location>
        <position position="389"/>
    </location>
    <ligand>
        <name>substrate</name>
    </ligand>
</feature>
<comment type="function">
    <text evidence="8">Catalyzes two activities which are involved in the cyclic version of arginine biosynthesis: the synthesis of N-acetylglutamate from glutamate and acetyl-CoA as the acetyl donor, and of ornithine by transacetylation between N(2)-acetylornithine and glutamate.</text>
</comment>
<keyword evidence="6 8" id="KW-0068">Autocatalytic cleavage</keyword>
<evidence type="ECO:0000256" key="3">
    <source>
        <dbReference type="ARBA" id="ARBA00022571"/>
    </source>
</evidence>
<sequence length="394" mass="41582">MSPLTCKGFTACGVAAGIKKNGDPDLGLLVSDRPAAVAAVFTRNIVQAAPVVLDRERVKAGICRAIIVNAGNANCANGKQGMTAARTMTAVAARALGIAEDQVLAASTGVIGAPFPIEKVESAAPVLVDRLDENGTDDLARAIMTTDTLPKTGERQGEAEGTPYHIVAVAKGSGMIRPDMATMLCFVWTDAEVAVADLQTVLKQAVDTSFNCITIDGDTSTNDTAILMANGASGARIQTAEDLAAFQRLVTHLCRDLARQMVRDGEGVTKVVELTVRGVRSDDEAHFIADTIAHSPLVKTAFFGEDANWGRIIAAAGRAGVDFDPDRVDLFFNDVQMVKDGRGCGLEAEKEATEVLRLPEFSVTVDLNQGSGTAGMLTCDFSLDYVKINADYRS</sequence>
<dbReference type="InterPro" id="IPR042195">
    <property type="entry name" value="ArgJ_beta_C"/>
</dbReference>
<feature type="binding site" evidence="8">
    <location>
        <position position="182"/>
    </location>
    <ligand>
        <name>substrate</name>
    </ligand>
</feature>
<dbReference type="EMBL" id="AP021875">
    <property type="protein sequence ID" value="BBO74099.1"/>
    <property type="molecule type" value="Genomic_DNA"/>
</dbReference>
<dbReference type="InterPro" id="IPR002813">
    <property type="entry name" value="Arg_biosynth_ArgJ"/>
</dbReference>
<dbReference type="UniPathway" id="UPA00068">
    <property type="reaction ID" value="UER00106"/>
</dbReference>
<protein>
    <recommendedName>
        <fullName evidence="8">Arginine biosynthesis bifunctional protein ArgJ</fullName>
    </recommendedName>
    <domain>
        <recommendedName>
            <fullName evidence="8">Glutamate N-acetyltransferase</fullName>
            <ecNumber evidence="8">2.3.1.35</ecNumber>
        </recommendedName>
        <alternativeName>
            <fullName evidence="8">Ornithine acetyltransferase</fullName>
            <shortName evidence="8">OATase</shortName>
        </alternativeName>
        <alternativeName>
            <fullName evidence="8">Ornithine transacetylase</fullName>
        </alternativeName>
    </domain>
    <domain>
        <recommendedName>
            <fullName evidence="8">Amino-acid acetyltransferase</fullName>
            <ecNumber evidence="8">2.3.1.1</ecNumber>
        </recommendedName>
        <alternativeName>
            <fullName evidence="8">N-acetylglutamate synthase</fullName>
            <shortName evidence="8">AGSase</shortName>
        </alternativeName>
    </domain>
    <component>
        <recommendedName>
            <fullName evidence="8">Arginine biosynthesis bifunctional protein ArgJ alpha chain</fullName>
        </recommendedName>
    </component>
    <component>
        <recommendedName>
            <fullName evidence="8">Arginine biosynthesis bifunctional protein ArgJ beta chain</fullName>
        </recommendedName>
    </component>
</protein>
<feature type="chain" id="PRO_5024517832" description="Arginine biosynthesis bifunctional protein ArgJ beta chain" evidence="8">
    <location>
        <begin position="182"/>
        <end position="394"/>
    </location>
</feature>
<dbReference type="Gene3D" id="3.10.20.340">
    <property type="entry name" value="ArgJ beta chain, C-terminal domain"/>
    <property type="match status" value="1"/>
</dbReference>
<keyword evidence="10" id="KW-1185">Reference proteome</keyword>
<evidence type="ECO:0000256" key="7">
    <source>
        <dbReference type="ARBA" id="ARBA00023315"/>
    </source>
</evidence>
<dbReference type="NCBIfam" id="NF003802">
    <property type="entry name" value="PRK05388.1"/>
    <property type="match status" value="1"/>
</dbReference>
<comment type="subunit">
    <text evidence="2 8">Heterotetramer of two alpha and two beta chains.</text>
</comment>
<evidence type="ECO:0000256" key="8">
    <source>
        <dbReference type="HAMAP-Rule" id="MF_01106"/>
    </source>
</evidence>
<comment type="pathway">
    <text evidence="8">Amino-acid biosynthesis; L-arginine biosynthesis; N(2)-acetyl-L-ornithine from L-glutamate: step 1/4.</text>
</comment>
<feature type="active site" description="Nucleophile" evidence="8">
    <location>
        <position position="182"/>
    </location>
</feature>
<dbReference type="GO" id="GO:0004358">
    <property type="term" value="F:L-glutamate N-acetyltransferase activity, acting on acetyl-L-ornithine as donor"/>
    <property type="evidence" value="ECO:0007669"/>
    <property type="project" value="UniProtKB-UniRule"/>
</dbReference>
<dbReference type="Pfam" id="PF01960">
    <property type="entry name" value="ArgJ"/>
    <property type="match status" value="1"/>
</dbReference>
<evidence type="ECO:0000256" key="4">
    <source>
        <dbReference type="ARBA" id="ARBA00022605"/>
    </source>
</evidence>
<feature type="binding site" evidence="8">
    <location>
        <position position="394"/>
    </location>
    <ligand>
        <name>substrate</name>
    </ligand>
</feature>
<dbReference type="KEGG" id="dwd:DSCW_15160"/>
<dbReference type="EC" id="2.3.1.1" evidence="8"/>
<comment type="catalytic activity">
    <reaction evidence="8">
        <text>L-glutamate + acetyl-CoA = N-acetyl-L-glutamate + CoA + H(+)</text>
        <dbReference type="Rhea" id="RHEA:24292"/>
        <dbReference type="ChEBI" id="CHEBI:15378"/>
        <dbReference type="ChEBI" id="CHEBI:29985"/>
        <dbReference type="ChEBI" id="CHEBI:44337"/>
        <dbReference type="ChEBI" id="CHEBI:57287"/>
        <dbReference type="ChEBI" id="CHEBI:57288"/>
        <dbReference type="EC" id="2.3.1.1"/>
    </reaction>
</comment>
<feature type="site" description="Involved in the stabilization of negative charge on the oxyanion by the formation of the oxyanion hole" evidence="8">
    <location>
        <position position="108"/>
    </location>
</feature>
<keyword evidence="8" id="KW-0511">Multifunctional enzyme</keyword>
<comment type="catalytic activity">
    <reaction evidence="8">
        <text>N(2)-acetyl-L-ornithine + L-glutamate = N-acetyl-L-glutamate + L-ornithine</text>
        <dbReference type="Rhea" id="RHEA:15349"/>
        <dbReference type="ChEBI" id="CHEBI:29985"/>
        <dbReference type="ChEBI" id="CHEBI:44337"/>
        <dbReference type="ChEBI" id="CHEBI:46911"/>
        <dbReference type="ChEBI" id="CHEBI:57805"/>
        <dbReference type="EC" id="2.3.1.35"/>
    </reaction>
</comment>
<dbReference type="RefSeq" id="WP_155303152.1">
    <property type="nucleotide sequence ID" value="NZ_AP021875.1"/>
</dbReference>
<comment type="similarity">
    <text evidence="1 8">Belongs to the ArgJ family.</text>
</comment>
<dbReference type="PANTHER" id="PTHR23100">
    <property type="entry name" value="ARGININE BIOSYNTHESIS BIFUNCTIONAL PROTEIN ARGJ"/>
    <property type="match status" value="1"/>
</dbReference>
<evidence type="ECO:0000256" key="1">
    <source>
        <dbReference type="ARBA" id="ARBA00006774"/>
    </source>
</evidence>
<keyword evidence="5 8" id="KW-0808">Transferase</keyword>
<evidence type="ECO:0000256" key="6">
    <source>
        <dbReference type="ARBA" id="ARBA00022813"/>
    </source>
</evidence>
<dbReference type="GO" id="GO:0005737">
    <property type="term" value="C:cytoplasm"/>
    <property type="evidence" value="ECO:0007669"/>
    <property type="project" value="UniProtKB-SubCell"/>
</dbReference>
<keyword evidence="3 8" id="KW-0055">Arginine biosynthesis</keyword>
<feature type="binding site" evidence="8">
    <location>
        <position position="145"/>
    </location>
    <ligand>
        <name>substrate</name>
    </ligand>
</feature>
<keyword evidence="4 8" id="KW-0028">Amino-acid biosynthesis</keyword>
<dbReference type="PANTHER" id="PTHR23100:SF0">
    <property type="entry name" value="ARGININE BIOSYNTHESIS BIFUNCTIONAL PROTEIN ARGJ, MITOCHONDRIAL"/>
    <property type="match status" value="1"/>
</dbReference>
<evidence type="ECO:0000313" key="9">
    <source>
        <dbReference type="EMBL" id="BBO74099.1"/>
    </source>
</evidence>
<comment type="subcellular location">
    <subcellularLocation>
        <location evidence="8">Cytoplasm</location>
    </subcellularLocation>
</comment>
<dbReference type="GO" id="GO:0006592">
    <property type="term" value="P:ornithine biosynthetic process"/>
    <property type="evidence" value="ECO:0007669"/>
    <property type="project" value="TreeGrafter"/>
</dbReference>
<reference evidence="9 10" key="1">
    <citation type="submission" date="2019-11" db="EMBL/GenBank/DDBJ databases">
        <title>Comparative genomics of hydrocarbon-degrading Desulfosarcina strains.</title>
        <authorList>
            <person name="Watanabe M."/>
            <person name="Kojima H."/>
            <person name="Fukui M."/>
        </authorList>
    </citation>
    <scope>NUCLEOTIDE SEQUENCE [LARGE SCALE GENOMIC DNA]</scope>
    <source>
        <strain evidence="9 10">PP31</strain>
    </source>
</reference>
<feature type="site" description="Cleavage; by autolysis" evidence="8">
    <location>
        <begin position="181"/>
        <end position="182"/>
    </location>
</feature>
<feature type="binding site" evidence="8">
    <location>
        <position position="266"/>
    </location>
    <ligand>
        <name>substrate</name>
    </ligand>
</feature>
<dbReference type="InterPro" id="IPR016117">
    <property type="entry name" value="ArgJ-like_dom_sf"/>
</dbReference>
<dbReference type="Proteomes" id="UP000427769">
    <property type="component" value="Chromosome"/>
</dbReference>